<dbReference type="EMBL" id="SOCP01000013">
    <property type="protein sequence ID" value="TDV44956.1"/>
    <property type="molecule type" value="Genomic_DNA"/>
</dbReference>
<dbReference type="Pfam" id="PF12770">
    <property type="entry name" value="CHAT"/>
    <property type="match status" value="1"/>
</dbReference>
<evidence type="ECO:0000313" key="3">
    <source>
        <dbReference type="Proteomes" id="UP000294927"/>
    </source>
</evidence>
<reference evidence="2 3" key="1">
    <citation type="submission" date="2019-03" db="EMBL/GenBank/DDBJ databases">
        <title>Genomic Encyclopedia of Archaeal and Bacterial Type Strains, Phase II (KMG-II): from individual species to whole genera.</title>
        <authorList>
            <person name="Goeker M."/>
        </authorList>
    </citation>
    <scope>NUCLEOTIDE SEQUENCE [LARGE SCALE GENOMIC DNA]</scope>
    <source>
        <strain evidence="2 3">DSM 45499</strain>
    </source>
</reference>
<dbReference type="Proteomes" id="UP000294927">
    <property type="component" value="Unassembled WGS sequence"/>
</dbReference>
<accession>A0A4R7V8J1</accession>
<dbReference type="InterPro" id="IPR024983">
    <property type="entry name" value="CHAT_dom"/>
</dbReference>
<feature type="domain" description="CHAT" evidence="1">
    <location>
        <begin position="902"/>
        <end position="1157"/>
    </location>
</feature>
<dbReference type="AlphaFoldDB" id="A0A4R7V8J1"/>
<name>A0A4R7V8J1_9PSEU</name>
<evidence type="ECO:0000313" key="2">
    <source>
        <dbReference type="EMBL" id="TDV44956.1"/>
    </source>
</evidence>
<gene>
    <name evidence="2" type="ORF">CLV71_113221</name>
</gene>
<keyword evidence="3" id="KW-1185">Reference proteome</keyword>
<sequence length="1157" mass="127469">MSVLSIIRTTRDLLRVARSGDPHALDRAVRANPDLVARGFRTPKERLYLGLAWRDRARLITDDVADLDRAVETLELVATGWPLAQAELALALWLRYAFTGLRADADRAVRQARAAEAASDLDRPREVLAHIVAQLPAPADPVARGERVTGADGRVAVVWAGRHGGAERRVVTIGDEPADLDANAFAELWDRCPWDVEVLLRVGTDLLPYRATPDLAADALVSVATPVTVRGPYRVAGTVACSFVLSGHFAGQTRRVAHVTVDQEPIDDELARRLLYVELCTTELTDFHWIASSPVPVGDRRSAPELVRCGASALTTAEFGEAVLRFATHYEHAGLTCVWLRPTQGGYAYGVRRDEDEPVTVMQAVTEDWPPPDERIEAEAATWDQLRAFHAETYRRDLHNILSGEHTDEALLTAFEKFTFHFRFTDPESDAADDTVRDGLALTETLADGHFTYAAEWVATSCARLAGRRGQADARRALLRHAAMACESAGLFETALAHYEDALDVDGPCEDAWLERNLHISYATTCVSLFTTHELEDDPLDEDLARKALAHLDVGERLTMAAPEEETGWARLAIPAHRWRLRALLGEHERAEAELARLVDDPAMAGYRPLRASTVLFRLAALRTLDDPRFEEVLLAAAQDPGMRFVDRRIVLDTFLADRLIATGELTEAFMAAEEAYELQVWQDVRTARTPLPAEAHGGDRSVDTLARMCRAWWSLERSGELPEQELLTWFRVLRWRVETAKSRWLNRDLDREVSTPAGLDERLSTWANRVRAELVSGQASVDREVYRDQPARLTALSRDERVTALRARLPEGAALVTFYEARDFTLVSCATPERSVHVSVPVSRRDLAVAVRYLQAGFSGAGIYAPIDPERPFDLPDHFLTRLRALGASFTPMIPVLRDSPFVLVAPHGAWHNLPVHALLLPQLWDSGRNPALSYVPSLATASVLFERAGGMPSRASVAAYPLADPERDLFQDSHSRVVSALRPRLSTVDSLFGRDVTPAEVMSMADRSDLLHVLAHGTTPADPRAIMDAGLALSPGTGTAGLLTASGLSRARLAGTHLTLQACSVGRVVTSASDELWGPARSALLAGASSVLAPMWNADLHSSTRLLGGFYDSWLGAGKSKAQAFTEAQRDMYRASEADAWRHLYHWAAFKLMGA</sequence>
<organism evidence="2 3">
    <name type="scientific">Actinophytocola oryzae</name>
    <dbReference type="NCBI Taxonomy" id="502181"/>
    <lineage>
        <taxon>Bacteria</taxon>
        <taxon>Bacillati</taxon>
        <taxon>Actinomycetota</taxon>
        <taxon>Actinomycetes</taxon>
        <taxon>Pseudonocardiales</taxon>
        <taxon>Pseudonocardiaceae</taxon>
    </lineage>
</organism>
<protein>
    <submittedName>
        <fullName evidence="2">CHAT domain-containing protein</fullName>
    </submittedName>
</protein>
<comment type="caution">
    <text evidence="2">The sequence shown here is derived from an EMBL/GenBank/DDBJ whole genome shotgun (WGS) entry which is preliminary data.</text>
</comment>
<proteinExistence type="predicted"/>
<evidence type="ECO:0000259" key="1">
    <source>
        <dbReference type="Pfam" id="PF12770"/>
    </source>
</evidence>